<dbReference type="Pfam" id="PF08484">
    <property type="entry name" value="Methyltransf_14"/>
    <property type="match status" value="1"/>
</dbReference>
<evidence type="ECO:0000259" key="1">
    <source>
        <dbReference type="Pfam" id="PF08421"/>
    </source>
</evidence>
<dbReference type="InterPro" id="IPR013630">
    <property type="entry name" value="Methyltransf_Zn-bd_dom_put"/>
</dbReference>
<protein>
    <submittedName>
        <fullName evidence="3">Methyltransferase domain-containing protein</fullName>
    </submittedName>
</protein>
<dbReference type="InterPro" id="IPR029063">
    <property type="entry name" value="SAM-dependent_MTases_sf"/>
</dbReference>
<proteinExistence type="predicted"/>
<dbReference type="Proteomes" id="UP000289411">
    <property type="component" value="Unassembled WGS sequence"/>
</dbReference>
<name>A0A4V1RI37_9HYPH</name>
<dbReference type="SUPFAM" id="SSF53335">
    <property type="entry name" value="S-adenosyl-L-methionine-dependent methyltransferases"/>
    <property type="match status" value="1"/>
</dbReference>
<reference evidence="3 4" key="2">
    <citation type="submission" date="2019-02" db="EMBL/GenBank/DDBJ databases">
        <title>'Lichenibacterium ramalinii' gen. nov. sp. nov., 'Lichenibacterium minor' gen. nov. sp. nov.</title>
        <authorList>
            <person name="Pankratov T."/>
        </authorList>
    </citation>
    <scope>NUCLEOTIDE SEQUENCE [LARGE SCALE GENOMIC DNA]</scope>
    <source>
        <strain evidence="3 4">RmlP001</strain>
    </source>
</reference>
<dbReference type="Gene3D" id="3.40.50.150">
    <property type="entry name" value="Vaccinia Virus protein VP39"/>
    <property type="match status" value="1"/>
</dbReference>
<keyword evidence="3" id="KW-0808">Transferase</keyword>
<dbReference type="Gene3D" id="6.20.50.110">
    <property type="entry name" value="Methyltransferase, zinc-binding domain"/>
    <property type="match status" value="1"/>
</dbReference>
<organism evidence="3 4">
    <name type="scientific">Lichenibacterium ramalinae</name>
    <dbReference type="NCBI Taxonomy" id="2316527"/>
    <lineage>
        <taxon>Bacteria</taxon>
        <taxon>Pseudomonadati</taxon>
        <taxon>Pseudomonadota</taxon>
        <taxon>Alphaproteobacteria</taxon>
        <taxon>Hyphomicrobiales</taxon>
        <taxon>Lichenihabitantaceae</taxon>
        <taxon>Lichenibacterium</taxon>
    </lineage>
</organism>
<dbReference type="InterPro" id="IPR038576">
    <property type="entry name" value="Methyltransf_Zn-bd_dom_put_sf"/>
</dbReference>
<dbReference type="AlphaFoldDB" id="A0A4V1RI37"/>
<sequence>MTEPACRFCRAPLGLPVLDLGSQPLSNAYLSPADLAAGRERSFPLRLRVCACCLLVQVDDSVPPKAIFDGDYAYFSSFSESWLAHCRRYAADSVARFGLGPTSQVLEVASNDGYLLQFFADAGVPVLGIEPTANTAAVAQAKGVPTEVRFFDEATGRDLAARGFAADLVHGANVLAHVPDIRGFVAGFPHVLKADGTLTLEFPHLLCMIERVQFDTIYHEHFSYLSLLVVEAVLGTAGLRVYDVERLQTHGGSLRLFCCHVEAPFIEAQAVDRLRLAEREAGLADVATYTTFAARVDDVRRAFVTFLDDARRDGLRVAAYGAAAKGNTFLNSCGTTAEDVVCVFDRSPHKQGKLLPGSHVPVLDPAKASEVRPDLLLILPWNLRTEIMRQMDDVRRWGCRFVTVAPEVEVTA</sequence>
<dbReference type="Gene3D" id="3.40.50.720">
    <property type="entry name" value="NAD(P)-binding Rossmann-like Domain"/>
    <property type="match status" value="1"/>
</dbReference>
<accession>A0A4V1RI37</accession>
<dbReference type="Pfam" id="PF08421">
    <property type="entry name" value="Methyltransf_13"/>
    <property type="match status" value="1"/>
</dbReference>
<feature type="domain" description="Methyltransferase putative zinc binding" evidence="1">
    <location>
        <begin position="6"/>
        <end position="68"/>
    </location>
</feature>
<evidence type="ECO:0000313" key="3">
    <source>
        <dbReference type="EMBL" id="RYB02189.1"/>
    </source>
</evidence>
<evidence type="ECO:0000313" key="4">
    <source>
        <dbReference type="Proteomes" id="UP000289411"/>
    </source>
</evidence>
<dbReference type="Pfam" id="PF13489">
    <property type="entry name" value="Methyltransf_23"/>
    <property type="match status" value="1"/>
</dbReference>
<comment type="caution">
    <text evidence="3">The sequence shown here is derived from an EMBL/GenBank/DDBJ whole genome shotgun (WGS) entry which is preliminary data.</text>
</comment>
<evidence type="ECO:0000259" key="2">
    <source>
        <dbReference type="Pfam" id="PF08484"/>
    </source>
</evidence>
<dbReference type="InterPro" id="IPR013691">
    <property type="entry name" value="MeTrfase_14"/>
</dbReference>
<feature type="domain" description="C-methyltransferase" evidence="2">
    <location>
        <begin position="249"/>
        <end position="406"/>
    </location>
</feature>
<dbReference type="PANTHER" id="PTHR43861:SF5">
    <property type="entry name" value="BLL5978 PROTEIN"/>
    <property type="match status" value="1"/>
</dbReference>
<dbReference type="PANTHER" id="PTHR43861">
    <property type="entry name" value="TRANS-ACONITATE 2-METHYLTRANSFERASE-RELATED"/>
    <property type="match status" value="1"/>
</dbReference>
<keyword evidence="3" id="KW-0489">Methyltransferase</keyword>
<dbReference type="Gene3D" id="6.10.250.3100">
    <property type="match status" value="1"/>
</dbReference>
<dbReference type="OrthoDB" id="9815644at2"/>
<reference evidence="3 4" key="1">
    <citation type="submission" date="2018-09" db="EMBL/GenBank/DDBJ databases">
        <authorList>
            <person name="Grouzdev D.S."/>
            <person name="Krutkina M.S."/>
        </authorList>
    </citation>
    <scope>NUCLEOTIDE SEQUENCE [LARGE SCALE GENOMIC DNA]</scope>
    <source>
        <strain evidence="3 4">RmlP001</strain>
    </source>
</reference>
<dbReference type="EMBL" id="QYBC01000022">
    <property type="protein sequence ID" value="RYB02189.1"/>
    <property type="molecule type" value="Genomic_DNA"/>
</dbReference>
<dbReference type="GO" id="GO:0008168">
    <property type="term" value="F:methyltransferase activity"/>
    <property type="evidence" value="ECO:0007669"/>
    <property type="project" value="UniProtKB-KW"/>
</dbReference>
<keyword evidence="4" id="KW-1185">Reference proteome</keyword>
<gene>
    <name evidence="3" type="ORF">D3272_22170</name>
</gene>
<dbReference type="RefSeq" id="WP_129221400.1">
    <property type="nucleotide sequence ID" value="NZ_QYBC01000022.1"/>
</dbReference>
<dbReference type="GO" id="GO:0032259">
    <property type="term" value="P:methylation"/>
    <property type="evidence" value="ECO:0007669"/>
    <property type="project" value="UniProtKB-KW"/>
</dbReference>